<feature type="domain" description="E3 ubiquitin-protein ligase listerin ubiquitin conjugating" evidence="4">
    <location>
        <begin position="732"/>
        <end position="813"/>
    </location>
</feature>
<dbReference type="EC" id="2.3.2.27" evidence="1"/>
<gene>
    <name evidence="5" type="ORF">B0A49_08629</name>
</gene>
<reference evidence="5 6" key="1">
    <citation type="submission" date="2017-03" db="EMBL/GenBank/DDBJ databases">
        <title>Genomes of endolithic fungi from Antarctica.</title>
        <authorList>
            <person name="Coleine C."/>
            <person name="Masonjones S."/>
            <person name="Stajich J.E."/>
        </authorList>
    </citation>
    <scope>NUCLEOTIDE SEQUENCE [LARGE SCALE GENOMIC DNA]</scope>
    <source>
        <strain evidence="5 6">CCFEE 5187</strain>
    </source>
</reference>
<evidence type="ECO:0000256" key="1">
    <source>
        <dbReference type="RuleBase" id="RU367090"/>
    </source>
</evidence>
<keyword evidence="1" id="KW-0863">Zinc-finger</keyword>
<evidence type="ECO:0000259" key="4">
    <source>
        <dbReference type="Pfam" id="PF23009"/>
    </source>
</evidence>
<evidence type="ECO:0000313" key="5">
    <source>
        <dbReference type="EMBL" id="TKA65918.1"/>
    </source>
</evidence>
<feature type="domain" description="E3 ubiquitin-protein ligase listerin HEAT repeat region" evidence="3">
    <location>
        <begin position="620"/>
        <end position="717"/>
    </location>
</feature>
<dbReference type="STRING" id="331657.A0A4U0WT58"/>
<evidence type="ECO:0000259" key="3">
    <source>
        <dbReference type="Pfam" id="PF22999"/>
    </source>
</evidence>
<comment type="catalytic activity">
    <reaction evidence="1">
        <text>S-ubiquitinyl-[E2 ubiquitin-conjugating enzyme]-L-cysteine + [acceptor protein]-L-lysine = [E2 ubiquitin-conjugating enzyme]-L-cysteine + N(6)-ubiquitinyl-[acceptor protein]-L-lysine.</text>
        <dbReference type="EC" id="2.3.2.27"/>
    </reaction>
</comment>
<keyword evidence="1" id="KW-0479">Metal-binding</keyword>
<dbReference type="InterPro" id="IPR016024">
    <property type="entry name" value="ARM-type_fold"/>
</dbReference>
<dbReference type="GO" id="GO:0061630">
    <property type="term" value="F:ubiquitin protein ligase activity"/>
    <property type="evidence" value="ECO:0007669"/>
    <property type="project" value="UniProtKB-UniRule"/>
</dbReference>
<comment type="similarity">
    <text evidence="1">Belongs to the LTN1 family.</text>
</comment>
<dbReference type="EMBL" id="NAJN01001080">
    <property type="protein sequence ID" value="TKA65918.1"/>
    <property type="molecule type" value="Genomic_DNA"/>
</dbReference>
<dbReference type="GO" id="GO:0016567">
    <property type="term" value="P:protein ubiquitination"/>
    <property type="evidence" value="ECO:0007669"/>
    <property type="project" value="UniProtKB-UniPathway"/>
</dbReference>
<dbReference type="PANTHER" id="PTHR12389:SF0">
    <property type="entry name" value="E3 UBIQUITIN-PROTEIN LIGASE LISTERIN"/>
    <property type="match status" value="1"/>
</dbReference>
<comment type="caution">
    <text evidence="5">The sequence shown here is derived from an EMBL/GenBank/DDBJ whole genome shotgun (WGS) entry which is preliminary data.</text>
</comment>
<feature type="domain" description="E3 ubiquitin-protein ligase listerin N-terminal" evidence="2">
    <location>
        <begin position="51"/>
        <end position="103"/>
    </location>
</feature>
<keyword evidence="1" id="KW-0862">Zinc</keyword>
<proteinExistence type="inferred from homology"/>
<dbReference type="GO" id="GO:1990112">
    <property type="term" value="C:RQC complex"/>
    <property type="evidence" value="ECO:0007669"/>
    <property type="project" value="UniProtKB-UniRule"/>
</dbReference>
<dbReference type="GO" id="GO:0008270">
    <property type="term" value="F:zinc ion binding"/>
    <property type="evidence" value="ECO:0007669"/>
    <property type="project" value="UniProtKB-KW"/>
</dbReference>
<dbReference type="Pfam" id="PF22999">
    <property type="entry name" value="LTN1_E3_ligase_6th"/>
    <property type="match status" value="1"/>
</dbReference>
<dbReference type="SUPFAM" id="SSF48371">
    <property type="entry name" value="ARM repeat"/>
    <property type="match status" value="1"/>
</dbReference>
<dbReference type="InterPro" id="IPR054478">
    <property type="entry name" value="LTN1_UBC"/>
</dbReference>
<dbReference type="InterPro" id="IPR054476">
    <property type="entry name" value="Ltn1_N"/>
</dbReference>
<evidence type="ECO:0000259" key="2">
    <source>
        <dbReference type="Pfam" id="PF22958"/>
    </source>
</evidence>
<sequence>MPRKQFTSQASSGRAVTGFGGAFGASTGSTFGATLSPLGYVTEPPDFSSISDPNTVVSFKNLSKKDSTTKAKALEDLQSILSAHIENGPEIEEPVLEAWVGFYILGAAQESLKQVFPTQDKLNNVKKAYQQPILEYCRDAITKETPHTLSDERVVSSDEAEAKYVRVIATCLSVIASLLSELQPEDITKQQAVYDEILGQSSVWEFAASKDVSVRRSVYRLLRICLSKQYDTITVNLTTISSAFLSKALVSDQSGSSYDFVETLVALTNVCPTVWTEHYTGKKSVTSRLRQFLKRGSSDGPPEVWRLSEEDQRRVAVQMLFPLLAQYIKPASEGTQWTLQGPQAMTVLREALQTGLMDATIDEHWAQMSDTLIEDVKISLPEQSKDFDKSQTAVATEGTRWATVQAEILKLDLTESQRAGLTQSMERVLRESFKVLKSRNGKPYGAAGVVDATIRLCGHTLFEDPAMDHLVSSFVMHDLPSLILSPSCTTLMSILYSFAVHEGFPETWKTVVDTVLSASDSPVKLAALRALLYSEDTISTVAYMTGLRQPLAGTKTITRTCNELVADLTGLNINGKPDECLKQLVLLNGIIQNQEDATESIAKQRVVFLVKHITSWLQVGYLAGLLDFTFDFLGHARGRPVDASKFDLSSYTPDTESSPEKDTQWLLTHLYYLSLKHTSNLAKTWWIDCRSRQKVISVESWTERFISPTIVADALTSASEWAAAQDNPDEALTVKVSPRVREVTSSYVLDEQNLVFLIRLPSAFPLKQATCEGVNRVAISEQKWQSWLRNCQGVIAFSNNSLPEGLASIRRNILGTLKGQS</sequence>
<dbReference type="Pfam" id="PF23009">
    <property type="entry name" value="UBC_like"/>
    <property type="match status" value="1"/>
</dbReference>
<dbReference type="PANTHER" id="PTHR12389">
    <property type="entry name" value="ZINC FINGER PROTEIN 294"/>
    <property type="match status" value="1"/>
</dbReference>
<dbReference type="AlphaFoldDB" id="A0A4U0WT58"/>
<dbReference type="GO" id="GO:0072344">
    <property type="term" value="P:rescue of stalled ribosome"/>
    <property type="evidence" value="ECO:0007669"/>
    <property type="project" value="UniProtKB-UniRule"/>
</dbReference>
<keyword evidence="1" id="KW-0833">Ubl conjugation pathway</keyword>
<dbReference type="GO" id="GO:0043023">
    <property type="term" value="F:ribosomal large subunit binding"/>
    <property type="evidence" value="ECO:0007669"/>
    <property type="project" value="TreeGrafter"/>
</dbReference>
<dbReference type="Pfam" id="PF22958">
    <property type="entry name" value="Ltn1_1st"/>
    <property type="match status" value="2"/>
</dbReference>
<dbReference type="InterPro" id="IPR039795">
    <property type="entry name" value="LTN1/Rkr1"/>
</dbReference>
<name>A0A4U0WT58_9PEZI</name>
<feature type="non-terminal residue" evidence="5">
    <location>
        <position position="821"/>
    </location>
</feature>
<evidence type="ECO:0000313" key="6">
    <source>
        <dbReference type="Proteomes" id="UP000308768"/>
    </source>
</evidence>
<dbReference type="GO" id="GO:1990116">
    <property type="term" value="P:ribosome-associated ubiquitin-dependent protein catabolic process"/>
    <property type="evidence" value="ECO:0007669"/>
    <property type="project" value="UniProtKB-UniRule"/>
</dbReference>
<accession>A0A4U0WT58</accession>
<dbReference type="UniPathway" id="UPA00143"/>
<dbReference type="GO" id="GO:0005829">
    <property type="term" value="C:cytosol"/>
    <property type="evidence" value="ECO:0007669"/>
    <property type="project" value="UniProtKB-UniRule"/>
</dbReference>
<keyword evidence="6" id="KW-1185">Reference proteome</keyword>
<dbReference type="OrthoDB" id="6108at2759"/>
<keyword evidence="1" id="KW-0808">Transferase</keyword>
<comment type="subunit">
    <text evidence="1">Component of the ribosome quality control complex (RQC).</text>
</comment>
<dbReference type="InterPro" id="IPR054477">
    <property type="entry name" value="LTN1_E3_ligase_6th"/>
</dbReference>
<feature type="domain" description="E3 ubiquitin-protein ligase listerin N-terminal" evidence="2">
    <location>
        <begin position="107"/>
        <end position="306"/>
    </location>
</feature>
<dbReference type="Proteomes" id="UP000308768">
    <property type="component" value="Unassembled WGS sequence"/>
</dbReference>
<comment type="function">
    <text evidence="1">E3 ubiquitin-protein ligase. Component of the ribosome quality control complex (RQC), a ribosome-associated complex that mediates ubiquitination and extraction of incompletely synthesized nascent chains for proteasomal degradation.</text>
</comment>
<organism evidence="5 6">
    <name type="scientific">Cryomyces minteri</name>
    <dbReference type="NCBI Taxonomy" id="331657"/>
    <lineage>
        <taxon>Eukaryota</taxon>
        <taxon>Fungi</taxon>
        <taxon>Dikarya</taxon>
        <taxon>Ascomycota</taxon>
        <taxon>Pezizomycotina</taxon>
        <taxon>Dothideomycetes</taxon>
        <taxon>Dothideomycetes incertae sedis</taxon>
        <taxon>Cryomyces</taxon>
    </lineage>
</organism>
<comment type="pathway">
    <text evidence="1">Protein modification; protein ubiquitination.</text>
</comment>
<protein>
    <recommendedName>
        <fullName evidence="1">E3 ubiquitin-protein ligase listerin</fullName>
        <ecNumber evidence="1">2.3.2.27</ecNumber>
    </recommendedName>
    <alternativeName>
        <fullName evidence="1">RING-type E3 ubiquitin transferase listerin</fullName>
    </alternativeName>
</protein>